<proteinExistence type="predicted"/>
<dbReference type="InterPro" id="IPR014807">
    <property type="entry name" value="Coa1"/>
</dbReference>
<accession>A0A376BCC2</accession>
<organism evidence="3 4">
    <name type="scientific">Saccharomycodes ludwigii</name>
    <dbReference type="NCBI Taxonomy" id="36035"/>
    <lineage>
        <taxon>Eukaryota</taxon>
        <taxon>Fungi</taxon>
        <taxon>Dikarya</taxon>
        <taxon>Ascomycota</taxon>
        <taxon>Saccharomycotina</taxon>
        <taxon>Saccharomycetes</taxon>
        <taxon>Saccharomycodales</taxon>
        <taxon>Saccharomycodaceae</taxon>
        <taxon>Saccharomycodes</taxon>
    </lineage>
</organism>
<evidence type="ECO:0000313" key="3">
    <source>
        <dbReference type="EMBL" id="SSD61780.1"/>
    </source>
</evidence>
<name>A0A376BCC2_9ASCO</name>
<evidence type="ECO:0000256" key="1">
    <source>
        <dbReference type="SAM" id="MobiDB-lite"/>
    </source>
</evidence>
<dbReference type="Pfam" id="PF08695">
    <property type="entry name" value="Coa1"/>
    <property type="match status" value="1"/>
</dbReference>
<reference evidence="4" key="1">
    <citation type="submission" date="2018-06" db="EMBL/GenBank/DDBJ databases">
        <authorList>
            <person name="Guldener U."/>
        </authorList>
    </citation>
    <scope>NUCLEOTIDE SEQUENCE [LARGE SCALE GENOMIC DNA]</scope>
    <source>
        <strain evidence="4">UTAD17</strain>
    </source>
</reference>
<dbReference type="Proteomes" id="UP000262825">
    <property type="component" value="Unassembled WGS sequence"/>
</dbReference>
<keyword evidence="2" id="KW-1133">Transmembrane helix</keyword>
<keyword evidence="2" id="KW-0812">Transmembrane</keyword>
<dbReference type="PANTHER" id="PTHR28523">
    <property type="entry name" value="CYTOCHROME C OXIDASE ASSEMBLY FACTOR 1"/>
    <property type="match status" value="1"/>
</dbReference>
<keyword evidence="2" id="KW-0472">Membrane</keyword>
<gene>
    <name evidence="3" type="ORF">SCODWIG_03541</name>
</gene>
<dbReference type="AlphaFoldDB" id="A0A376BCC2"/>
<keyword evidence="4" id="KW-1185">Reference proteome</keyword>
<dbReference type="EMBL" id="UFAJ01000887">
    <property type="protein sequence ID" value="SSD61780.1"/>
    <property type="molecule type" value="Genomic_DNA"/>
</dbReference>
<dbReference type="InterPro" id="IPR042432">
    <property type="entry name" value="Coa1_fungi"/>
</dbReference>
<dbReference type="PANTHER" id="PTHR28523:SF1">
    <property type="entry name" value="CYTOCHROME C OXIDASE ASSEMBLY FACTOR 1"/>
    <property type="match status" value="1"/>
</dbReference>
<dbReference type="GO" id="GO:0005743">
    <property type="term" value="C:mitochondrial inner membrane"/>
    <property type="evidence" value="ECO:0007669"/>
    <property type="project" value="TreeGrafter"/>
</dbReference>
<evidence type="ECO:0000313" key="4">
    <source>
        <dbReference type="Proteomes" id="UP000262825"/>
    </source>
</evidence>
<evidence type="ECO:0000256" key="2">
    <source>
        <dbReference type="SAM" id="Phobius"/>
    </source>
</evidence>
<dbReference type="VEuPathDB" id="FungiDB:SCODWIG_03541"/>
<sequence>MLCFRNQLTKRVILNGSKIHTSKWLSFPLKNSYSQITKRTLFTTIPTLTQSPGTLPPINDKLEESNTKKKRPMTVNDTLPDPFKDKLKNRVQFIVFVVTTTIALLCLFNYEKTQSPIVTNTLYQLRRSQRIRELLGNNIDFEGLFPWVFGELNQVAGKINITFYVKGTKGVRGTVRLVADKNNEFNELFIKDWSITIGNEKINLVDEEENAKIE</sequence>
<feature type="region of interest" description="Disordered" evidence="1">
    <location>
        <begin position="53"/>
        <end position="79"/>
    </location>
</feature>
<dbReference type="GO" id="GO:0033617">
    <property type="term" value="P:mitochondrial respiratory chain complex IV assembly"/>
    <property type="evidence" value="ECO:0007669"/>
    <property type="project" value="InterPro"/>
</dbReference>
<feature type="transmembrane region" description="Helical" evidence="2">
    <location>
        <begin position="93"/>
        <end position="110"/>
    </location>
</feature>
<protein>
    <submittedName>
        <fullName evidence="3">Related to Cytochrome c oxidase assembly protein 1</fullName>
    </submittedName>
</protein>